<dbReference type="AlphaFoldDB" id="A0A8J2TX27"/>
<keyword evidence="2" id="KW-1185">Reference proteome</keyword>
<gene>
    <name evidence="1" type="ORF">GCM10011333_11780</name>
</gene>
<dbReference type="EMBL" id="BMFY01000004">
    <property type="protein sequence ID" value="GGA10622.1"/>
    <property type="molecule type" value="Genomic_DNA"/>
</dbReference>
<comment type="caution">
    <text evidence="1">The sequence shown here is derived from an EMBL/GenBank/DDBJ whole genome shotgun (WGS) entry which is preliminary data.</text>
</comment>
<dbReference type="Gene3D" id="2.40.30.200">
    <property type="match status" value="1"/>
</dbReference>
<reference evidence="1" key="2">
    <citation type="submission" date="2020-09" db="EMBL/GenBank/DDBJ databases">
        <authorList>
            <person name="Sun Q."/>
            <person name="Zhou Y."/>
        </authorList>
    </citation>
    <scope>NUCLEOTIDE SEQUENCE</scope>
    <source>
        <strain evidence="1">CGMCC 1.12785</strain>
    </source>
</reference>
<evidence type="ECO:0000313" key="2">
    <source>
        <dbReference type="Proteomes" id="UP000616114"/>
    </source>
</evidence>
<accession>A0A8J2TX27</accession>
<reference evidence="1" key="1">
    <citation type="journal article" date="2014" name="Int. J. Syst. Evol. Microbiol.">
        <title>Complete genome sequence of Corynebacterium casei LMG S-19264T (=DSM 44701T), isolated from a smear-ripened cheese.</title>
        <authorList>
            <consortium name="US DOE Joint Genome Institute (JGI-PGF)"/>
            <person name="Walter F."/>
            <person name="Albersmeier A."/>
            <person name="Kalinowski J."/>
            <person name="Ruckert C."/>
        </authorList>
    </citation>
    <scope>NUCLEOTIDE SEQUENCE</scope>
    <source>
        <strain evidence="1">CGMCC 1.12785</strain>
    </source>
</reference>
<sequence>MRPFRSDGLPWLRVILRSTVGEVELTTVTSADGFVLLDGVTGLGIPKRSIESTPLPAAHGSVLRSQRLDETDMYLPVSIRGTDPDDVAQKSRRLEEVLAVASDEPVEVQVTAPKTDTTRRRYAYYVEGLEGALGGRDSHYTFRHIPLRLRALDPIWLGVTRVPGPWRVAPALKPFLSSTSESLEERRNLIADPSMASLDGKSIAGGQGQVVAGGYVGDTALQITPNPGAESVTVVLQPSPIPLGAITTASLYVRGAAQARVDIEQWSTFGSTVLGSETHTLTAAQWGRASVTQTRTATGSSVQIRAVLTAPAGGFTGPVLVDAAMLTTGTTVHDYFDGSTPVTDGWVHSWEGAPNASVSRAVRGMAGRNIPFLPVVLASSTVQGQIVVDVQGDDIAYPVWTIDAPGEDLLLIHEGTGEQLFVEGAFTEQITIDTRPQVEDIRTPTLSNGELMERIPIDKADFFHLRPGPNRLRVSMVGATPQSEINLRYDERFLAGY</sequence>
<name>A0A8J2TX27_9MICO</name>
<proteinExistence type="predicted"/>
<protein>
    <recommendedName>
        <fullName evidence="3">Phage tail protein</fullName>
    </recommendedName>
</protein>
<organism evidence="1 2">
    <name type="scientific">Sediminivirga luteola</name>
    <dbReference type="NCBI Taxonomy" id="1774748"/>
    <lineage>
        <taxon>Bacteria</taxon>
        <taxon>Bacillati</taxon>
        <taxon>Actinomycetota</taxon>
        <taxon>Actinomycetes</taxon>
        <taxon>Micrococcales</taxon>
        <taxon>Brevibacteriaceae</taxon>
        <taxon>Sediminivirga</taxon>
    </lineage>
</organism>
<evidence type="ECO:0008006" key="3">
    <source>
        <dbReference type="Google" id="ProtNLM"/>
    </source>
</evidence>
<dbReference type="RefSeq" id="WP_188550004.1">
    <property type="nucleotide sequence ID" value="NZ_BMFY01000004.1"/>
</dbReference>
<evidence type="ECO:0000313" key="1">
    <source>
        <dbReference type="EMBL" id="GGA10622.1"/>
    </source>
</evidence>
<dbReference type="Proteomes" id="UP000616114">
    <property type="component" value="Unassembled WGS sequence"/>
</dbReference>